<evidence type="ECO:0000313" key="2">
    <source>
        <dbReference type="Proteomes" id="UP000032900"/>
    </source>
</evidence>
<sequence>MVFSRFISEKESADHHAKNGFCFYAHIQDELRLFYSPTPLPASMVLEELYRNVHPQQTKIDCRQWRSHGEGKTDLKKGILEDVDAWVALPPNSDKRINRDTQKFIYESYFSYTIQNNEAASNDCTTRDVFVLLNDPLGLVTQVNEDLTNAHLAHEALVRSIRTGINPEEIVRILKAHEDGGSLSDQELVQKINLNPDHRNNLDQIFYIHSLASGLYRAIFDDNHKFPKAEKAEDNIDRERLIKVLAVYERSEFHKKIEGHRYALKTALASDFFQSFCAFFHQAKEPDNPLEKRMFWDSLIEVKACVGTVYANMAQRPFDKDEILNLSTAYGDTQQYASDDPGYIAIKALNNEENEAGKLINRVIKLEDYLDSNYGKKTAGKKPPEEEININASLIGKYITTTHQVLTAITKVGFTPLEIKFCKTVNTELGRAVIPLTQNEVVERLNKIAGQQGGMRYEAVAGTWKRTIEGEKGTVTIDIRRARISKLERVAHAVATNPLFTLVIDLLAIKGATNITKAHPIRNTLDVAALVVTVQNTYAKYSQLVAATKPSLVHTGTRALRISWGTAGAYIGVAIDVVDGVETWSERDYDAMSCSIVSASAGLSSLAIAAFYAKASWAGWAGLSLATIAIGTKFLYAHFKDTPFEGFVKKTMFYDWFRYKLKDKCYDNLFILGSEDSRRDSLEAMTNKDELYMDVSYLLEAFIYLHSCLFNFEPQLSFIKKSVPVCNMHGKLIGHRPVIIEIMLNVSSDLSLLAADIQEVEMECYFVKDQLDLWLGHQAEPTPLFKNKGYQPLFVSRDVAHKLNNYLALTNDERAYLNERQRYSGIEEAELKNSRFKFCYRKKLGEVTSFEGKSLEFEGTEPIAAEHGEDNHYFVLMVKMKTSDGHFIPMPHSTTKEERWLCYTYASTLAGRANKAELAFKESGIYTKNTFWKKTI</sequence>
<keyword evidence="2" id="KW-1185">Reference proteome</keyword>
<dbReference type="AlphaFoldDB" id="A0A0E9LR39"/>
<dbReference type="EMBL" id="BAZW01000096">
    <property type="protein sequence ID" value="GAO27763.1"/>
    <property type="molecule type" value="Genomic_DNA"/>
</dbReference>
<proteinExistence type="predicted"/>
<organism evidence="1 2">
    <name type="scientific">Geofilum rubicundum JCM 15548</name>
    <dbReference type="NCBI Taxonomy" id="1236989"/>
    <lineage>
        <taxon>Bacteria</taxon>
        <taxon>Pseudomonadati</taxon>
        <taxon>Bacteroidota</taxon>
        <taxon>Bacteroidia</taxon>
        <taxon>Marinilabiliales</taxon>
        <taxon>Marinilabiliaceae</taxon>
        <taxon>Geofilum</taxon>
    </lineage>
</organism>
<protein>
    <submittedName>
        <fullName evidence="1">Uncharacterized protein</fullName>
    </submittedName>
</protein>
<dbReference type="Proteomes" id="UP000032900">
    <property type="component" value="Unassembled WGS sequence"/>
</dbReference>
<evidence type="ECO:0000313" key="1">
    <source>
        <dbReference type="EMBL" id="GAO27763.1"/>
    </source>
</evidence>
<name>A0A0E9LR39_9BACT</name>
<dbReference type="STRING" id="1236989.JCM15548_14613"/>
<comment type="caution">
    <text evidence="1">The sequence shown here is derived from an EMBL/GenBank/DDBJ whole genome shotgun (WGS) entry which is preliminary data.</text>
</comment>
<gene>
    <name evidence="1" type="ORF">JCM15548_14613</name>
</gene>
<accession>A0A0E9LR39</accession>
<reference evidence="1 2" key="1">
    <citation type="journal article" date="2015" name="Microbes Environ.">
        <title>Distribution and evolution of nitrogen fixation genes in the phylum bacteroidetes.</title>
        <authorList>
            <person name="Inoue J."/>
            <person name="Oshima K."/>
            <person name="Suda W."/>
            <person name="Sakamoto M."/>
            <person name="Iino T."/>
            <person name="Noda S."/>
            <person name="Hongoh Y."/>
            <person name="Hattori M."/>
            <person name="Ohkuma M."/>
        </authorList>
    </citation>
    <scope>NUCLEOTIDE SEQUENCE [LARGE SCALE GENOMIC DNA]</scope>
    <source>
        <strain evidence="1">JCM 15548</strain>
    </source>
</reference>